<gene>
    <name evidence="1" type="ORF">QVD17_15320</name>
</gene>
<organism evidence="1 2">
    <name type="scientific">Tagetes erecta</name>
    <name type="common">African marigold</name>
    <dbReference type="NCBI Taxonomy" id="13708"/>
    <lineage>
        <taxon>Eukaryota</taxon>
        <taxon>Viridiplantae</taxon>
        <taxon>Streptophyta</taxon>
        <taxon>Embryophyta</taxon>
        <taxon>Tracheophyta</taxon>
        <taxon>Spermatophyta</taxon>
        <taxon>Magnoliopsida</taxon>
        <taxon>eudicotyledons</taxon>
        <taxon>Gunneridae</taxon>
        <taxon>Pentapetalae</taxon>
        <taxon>asterids</taxon>
        <taxon>campanulids</taxon>
        <taxon>Asterales</taxon>
        <taxon>Asteraceae</taxon>
        <taxon>Asteroideae</taxon>
        <taxon>Heliantheae alliance</taxon>
        <taxon>Tageteae</taxon>
        <taxon>Tagetes</taxon>
    </lineage>
</organism>
<dbReference type="AlphaFoldDB" id="A0AAD8KPL2"/>
<proteinExistence type="predicted"/>
<accession>A0AAD8KPL2</accession>
<evidence type="ECO:0000313" key="2">
    <source>
        <dbReference type="Proteomes" id="UP001229421"/>
    </source>
</evidence>
<sequence>MVVNTTIYTTLISILNGQKVERCSNNNNIKQLLSGDTYCCDRGGSEFEEGRHNLEQSRFFISLFPAGNGGG</sequence>
<evidence type="ECO:0000313" key="1">
    <source>
        <dbReference type="EMBL" id="KAK1426643.1"/>
    </source>
</evidence>
<keyword evidence="2" id="KW-1185">Reference proteome</keyword>
<protein>
    <submittedName>
        <fullName evidence="1">Uncharacterized protein</fullName>
    </submittedName>
</protein>
<reference evidence="1" key="1">
    <citation type="journal article" date="2023" name="bioRxiv">
        <title>Improved chromosome-level genome assembly for marigold (Tagetes erecta).</title>
        <authorList>
            <person name="Jiang F."/>
            <person name="Yuan L."/>
            <person name="Wang S."/>
            <person name="Wang H."/>
            <person name="Xu D."/>
            <person name="Wang A."/>
            <person name="Fan W."/>
        </authorList>
    </citation>
    <scope>NUCLEOTIDE SEQUENCE</scope>
    <source>
        <strain evidence="1">WSJ</strain>
        <tissue evidence="1">Leaf</tissue>
    </source>
</reference>
<dbReference type="Proteomes" id="UP001229421">
    <property type="component" value="Unassembled WGS sequence"/>
</dbReference>
<comment type="caution">
    <text evidence="1">The sequence shown here is derived from an EMBL/GenBank/DDBJ whole genome shotgun (WGS) entry which is preliminary data.</text>
</comment>
<dbReference type="EMBL" id="JAUHHV010000004">
    <property type="protein sequence ID" value="KAK1426643.1"/>
    <property type="molecule type" value="Genomic_DNA"/>
</dbReference>
<name>A0AAD8KPL2_TARER</name>